<evidence type="ECO:0000313" key="3">
    <source>
        <dbReference type="EMBL" id="KAA6384228.1"/>
    </source>
</evidence>
<feature type="region of interest" description="Disordered" evidence="1">
    <location>
        <begin position="122"/>
        <end position="141"/>
    </location>
</feature>
<reference evidence="3 4" key="1">
    <citation type="submission" date="2019-03" db="EMBL/GenBank/DDBJ databases">
        <title>Single cell metagenomics reveals metabolic interactions within the superorganism composed of flagellate Streblomastix strix and complex community of Bacteroidetes bacteria on its surface.</title>
        <authorList>
            <person name="Treitli S.C."/>
            <person name="Kolisko M."/>
            <person name="Husnik F."/>
            <person name="Keeling P."/>
            <person name="Hampl V."/>
        </authorList>
    </citation>
    <scope>NUCLEOTIDE SEQUENCE [LARGE SCALE GENOMIC DNA]</scope>
    <source>
        <strain evidence="3">ST1C</strain>
    </source>
</reference>
<sequence length="731" mass="81305">MQQLLDVPKPKLQAVIRRLLQEEDAEIQGTVDASLAMGTNQSFGLLGTGQSRDMATMNTNNNNVSNKNLNTNTNTQRSAQILMDPAQQMQNNASQMSMQTFDDVQEIKEGDQGQSMAFIKPADQKQNSSTQQQQSSTAQPQIQQTLMNQPFPGPINLFSPQVPQFIQDSQFNLQSLQSIPDKINDKDNDQISNKRQQSKVSEKDQKSTPDTKQKQSDNKKSKSSKKDQFLNPDDYMKLGKSVTTGSSSSEESLFLRQNSSQSSQKGSKLSLHPSTSTTTAISQYSEKSTKKSQNEKSSTKVASKLSKWQKLDKGKDKKKGKSDKKGGKKKSKQKPDQIFQLDEKGNAVGINDQSKDISQDDSSSDDSDSEEDNQDNQQQAPAILDFSQLPALPALTDQSVLHGASNTNTSSNASEATNARSTALQTQYIPSISTPGQDGILTPQLNQLQVQSLLSMQNIAPLQGNLSNVDPNLMMMVQQQIQQLPPIQFDPQMLQNMNMNMNMMPLQLQVPNNSLPQFQLQALQTNNINTTQPVQLDLSNLPPLPDLSIKSLPPFQGEAHISDVKPPPIPQQTIQPSLPSAQLQIDDDIWEKKLEQQINELQADYNKIPSVVEKKDYIHMTIGIVIIFVVFMSQLILLVVFVENYSLAPSNILLSGMRPPTLSQIQFFLLRVIANYSCVKPIDHIIFPTTTNPIWQDDSHVTTDRKLLLQVANKASDYFNKLQMDTHFGTS</sequence>
<feature type="compositionally biased region" description="Low complexity" evidence="1">
    <location>
        <begin position="259"/>
        <end position="271"/>
    </location>
</feature>
<feature type="compositionally biased region" description="Basic and acidic residues" evidence="1">
    <location>
        <begin position="287"/>
        <end position="298"/>
    </location>
</feature>
<gene>
    <name evidence="3" type="ORF">EZS28_020247</name>
</gene>
<comment type="caution">
    <text evidence="3">The sequence shown here is derived from an EMBL/GenBank/DDBJ whole genome shotgun (WGS) entry which is preliminary data.</text>
</comment>
<feature type="compositionally biased region" description="Low complexity" evidence="1">
    <location>
        <begin position="404"/>
        <end position="422"/>
    </location>
</feature>
<evidence type="ECO:0000256" key="1">
    <source>
        <dbReference type="SAM" id="MobiDB-lite"/>
    </source>
</evidence>
<feature type="compositionally biased region" description="Polar residues" evidence="1">
    <location>
        <begin position="190"/>
        <end position="199"/>
    </location>
</feature>
<organism evidence="3 4">
    <name type="scientific">Streblomastix strix</name>
    <dbReference type="NCBI Taxonomy" id="222440"/>
    <lineage>
        <taxon>Eukaryota</taxon>
        <taxon>Metamonada</taxon>
        <taxon>Preaxostyla</taxon>
        <taxon>Oxymonadida</taxon>
        <taxon>Streblomastigidae</taxon>
        <taxon>Streblomastix</taxon>
    </lineage>
</organism>
<feature type="compositionally biased region" description="Basic and acidic residues" evidence="1">
    <location>
        <begin position="200"/>
        <end position="228"/>
    </location>
</feature>
<dbReference type="EMBL" id="SNRW01005859">
    <property type="protein sequence ID" value="KAA6384228.1"/>
    <property type="molecule type" value="Genomic_DNA"/>
</dbReference>
<dbReference type="Proteomes" id="UP000324800">
    <property type="component" value="Unassembled WGS sequence"/>
</dbReference>
<keyword evidence="2" id="KW-1133">Transmembrane helix</keyword>
<accession>A0A5J4VNN7</accession>
<keyword evidence="2" id="KW-0472">Membrane</keyword>
<feature type="compositionally biased region" description="Low complexity" evidence="1">
    <location>
        <begin position="124"/>
        <end position="141"/>
    </location>
</feature>
<evidence type="ECO:0000313" key="4">
    <source>
        <dbReference type="Proteomes" id="UP000324800"/>
    </source>
</evidence>
<keyword evidence="2" id="KW-0812">Transmembrane</keyword>
<feature type="transmembrane region" description="Helical" evidence="2">
    <location>
        <begin position="617"/>
        <end position="642"/>
    </location>
</feature>
<feature type="compositionally biased region" description="Polar residues" evidence="1">
    <location>
        <begin position="272"/>
        <end position="286"/>
    </location>
</feature>
<proteinExistence type="predicted"/>
<feature type="region of interest" description="Disordered" evidence="1">
    <location>
        <begin position="402"/>
        <end position="422"/>
    </location>
</feature>
<name>A0A5J4VNN7_9EUKA</name>
<feature type="compositionally biased region" description="Low complexity" evidence="1">
    <location>
        <begin position="238"/>
        <end position="252"/>
    </location>
</feature>
<evidence type="ECO:0000256" key="2">
    <source>
        <dbReference type="SAM" id="Phobius"/>
    </source>
</evidence>
<feature type="compositionally biased region" description="Basic residues" evidence="1">
    <location>
        <begin position="316"/>
        <end position="332"/>
    </location>
</feature>
<dbReference type="AlphaFoldDB" id="A0A5J4VNN7"/>
<protein>
    <submittedName>
        <fullName evidence="3">Uncharacterized protein</fullName>
    </submittedName>
</protein>
<feature type="compositionally biased region" description="Acidic residues" evidence="1">
    <location>
        <begin position="362"/>
        <end position="374"/>
    </location>
</feature>
<feature type="region of interest" description="Disordered" evidence="1">
    <location>
        <begin position="180"/>
        <end position="378"/>
    </location>
</feature>